<dbReference type="RefSeq" id="WP_011766711.1">
    <property type="nucleotide sequence ID" value="NC_008702.1"/>
</dbReference>
<dbReference type="PANTHER" id="PTHR43464:SF19">
    <property type="entry name" value="UBIQUINONE BIOSYNTHESIS O-METHYLTRANSFERASE, MITOCHONDRIAL"/>
    <property type="match status" value="1"/>
</dbReference>
<dbReference type="GO" id="GO:0008168">
    <property type="term" value="F:methyltransferase activity"/>
    <property type="evidence" value="ECO:0007669"/>
    <property type="project" value="UniProtKB-KW"/>
</dbReference>
<dbReference type="Gene3D" id="3.40.50.150">
    <property type="entry name" value="Vaccinia Virus protein VP39"/>
    <property type="match status" value="1"/>
</dbReference>
<protein>
    <submittedName>
        <fullName evidence="5">Methyltransferase</fullName>
        <ecNumber evidence="5">2.1.1.-</ecNumber>
    </submittedName>
</protein>
<keyword evidence="6" id="KW-1185">Reference proteome</keyword>
<keyword evidence="1 5" id="KW-0489">Methyltransferase</keyword>
<dbReference type="CDD" id="cd02440">
    <property type="entry name" value="AdoMet_MTases"/>
    <property type="match status" value="1"/>
</dbReference>
<proteinExistence type="predicted"/>
<dbReference type="InterPro" id="IPR041698">
    <property type="entry name" value="Methyltransf_25"/>
</dbReference>
<evidence type="ECO:0000259" key="4">
    <source>
        <dbReference type="Pfam" id="PF13649"/>
    </source>
</evidence>
<evidence type="ECO:0000313" key="6">
    <source>
        <dbReference type="Proteomes" id="UP000002588"/>
    </source>
</evidence>
<dbReference type="PANTHER" id="PTHR43464">
    <property type="entry name" value="METHYLTRANSFERASE"/>
    <property type="match status" value="1"/>
</dbReference>
<dbReference type="KEGG" id="azo:azo2986"/>
<sequence length="216" mass="23946">MNRAAYNAIAPRWDEARRSFYGREQFYLDTLLAGVPSGATVLDAGCGTGRPMAEYVIARGMRVVGYDQSEGMLALARQRFPEQRWICAALENCEFDGGEAAEGKREDAETGGARYAAAICWDALFHIERHHHQTILRRIRDRLHPGARLMLTCGGSEHPAFTDTMFGETFFYDSHTPEETLALLAGLGFRPLVAEFMNPPTGGRDKGRYAVVAQLG</sequence>
<dbReference type="GO" id="GO:0032259">
    <property type="term" value="P:methylation"/>
    <property type="evidence" value="ECO:0007669"/>
    <property type="project" value="UniProtKB-KW"/>
</dbReference>
<dbReference type="AlphaFoldDB" id="A1K9U7"/>
<evidence type="ECO:0000313" key="5">
    <source>
        <dbReference type="EMBL" id="CAL95602.1"/>
    </source>
</evidence>
<accession>A1K9U7</accession>
<dbReference type="Pfam" id="PF13649">
    <property type="entry name" value="Methyltransf_25"/>
    <property type="match status" value="1"/>
</dbReference>
<evidence type="ECO:0000256" key="1">
    <source>
        <dbReference type="ARBA" id="ARBA00022603"/>
    </source>
</evidence>
<gene>
    <name evidence="5" type="ordered locus">azo2986</name>
</gene>
<dbReference type="HOGENOM" id="CLU_060397_3_1_4"/>
<dbReference type="InterPro" id="IPR029063">
    <property type="entry name" value="SAM-dependent_MTases_sf"/>
</dbReference>
<dbReference type="STRING" id="62928.azo2986"/>
<evidence type="ECO:0000256" key="2">
    <source>
        <dbReference type="ARBA" id="ARBA00022679"/>
    </source>
</evidence>
<reference evidence="5 6" key="1">
    <citation type="journal article" date="2006" name="Nat. Biotechnol.">
        <title>Complete genome of the mutualistic, N2-fixing grass endophyte Azoarcus sp. strain BH72.</title>
        <authorList>
            <person name="Krause A."/>
            <person name="Ramakumar A."/>
            <person name="Bartels D."/>
            <person name="Battistoni F."/>
            <person name="Bekel T."/>
            <person name="Boch J."/>
            <person name="Boehm M."/>
            <person name="Friedrich F."/>
            <person name="Hurek T."/>
            <person name="Krause L."/>
            <person name="Linke B."/>
            <person name="McHardy A.C."/>
            <person name="Sarkar A."/>
            <person name="Schneiker S."/>
            <person name="Syed A.A."/>
            <person name="Thauer R."/>
            <person name="Vorhoelter F.-J."/>
            <person name="Weidner S."/>
            <person name="Puehler A."/>
            <person name="Reinhold-Hurek B."/>
            <person name="Kaiser O."/>
            <person name="Goesmann A."/>
        </authorList>
    </citation>
    <scope>NUCLEOTIDE SEQUENCE [LARGE SCALE GENOMIC DNA]</scope>
    <source>
        <strain evidence="5 6">BH72</strain>
    </source>
</reference>
<evidence type="ECO:0000256" key="3">
    <source>
        <dbReference type="ARBA" id="ARBA00022691"/>
    </source>
</evidence>
<dbReference type="EC" id="2.1.1.-" evidence="5"/>
<dbReference type="Proteomes" id="UP000002588">
    <property type="component" value="Chromosome"/>
</dbReference>
<keyword evidence="2 5" id="KW-0808">Transferase</keyword>
<dbReference type="EMBL" id="AM406670">
    <property type="protein sequence ID" value="CAL95602.1"/>
    <property type="molecule type" value="Genomic_DNA"/>
</dbReference>
<dbReference type="eggNOG" id="COG2230">
    <property type="taxonomic scope" value="Bacteria"/>
</dbReference>
<keyword evidence="3" id="KW-0949">S-adenosyl-L-methionine</keyword>
<organism evidence="5 6">
    <name type="scientific">Azoarcus sp. (strain BH72)</name>
    <dbReference type="NCBI Taxonomy" id="418699"/>
    <lineage>
        <taxon>Bacteria</taxon>
        <taxon>Pseudomonadati</taxon>
        <taxon>Pseudomonadota</taxon>
        <taxon>Betaproteobacteria</taxon>
        <taxon>Rhodocyclales</taxon>
        <taxon>Zoogloeaceae</taxon>
        <taxon>Azoarcus</taxon>
    </lineage>
</organism>
<dbReference type="SUPFAM" id="SSF53335">
    <property type="entry name" value="S-adenosyl-L-methionine-dependent methyltransferases"/>
    <property type="match status" value="1"/>
</dbReference>
<feature type="domain" description="Methyltransferase" evidence="4">
    <location>
        <begin position="41"/>
        <end position="146"/>
    </location>
</feature>
<name>A1K9U7_AZOSB</name>